<dbReference type="EMBL" id="HBEG01012804">
    <property type="protein sequence ID" value="CAD8352400.1"/>
    <property type="molecule type" value="Transcribed_RNA"/>
</dbReference>
<feature type="transmembrane region" description="Helical" evidence="4">
    <location>
        <begin position="28"/>
        <end position="48"/>
    </location>
</feature>
<sequence length="317" mass="33293">MSLRLLPHTSEVGPLAVPGRGAKGGGGATAIVAVALIAGAAALTVAALGRTGAQTAPRPGSLSPKASSAPAEYLQELARHQRIRLLERGTSPTTRAASFRELQAKHFTARALDDAAGGKPKETGRFVGEEEVAINSSERALAVLRPRLKSLQWASLQKAMNGSSTQLDLYGAELRVNGAKAVAWLLQDAATPKLRNLTAMQLGWTYLYPAGAKHLARALPAAGSLQRLGLTENGLGAEGARYVLQALPKIGNLTVLDLSSNVIGSDSVSVLAQTIRKCAKLEKLSLVGNVLNKTDRLAVRRAWQSCGKEAHSLILLL</sequence>
<dbReference type="SUPFAM" id="SSF52047">
    <property type="entry name" value="RNI-like"/>
    <property type="match status" value="1"/>
</dbReference>
<dbReference type="Pfam" id="PF13516">
    <property type="entry name" value="LRR_6"/>
    <property type="match status" value="1"/>
</dbReference>
<dbReference type="Gene3D" id="3.80.10.10">
    <property type="entry name" value="Ribonuclease Inhibitor"/>
    <property type="match status" value="1"/>
</dbReference>
<evidence type="ECO:0000313" key="5">
    <source>
        <dbReference type="EMBL" id="CAD8352400.1"/>
    </source>
</evidence>
<evidence type="ECO:0000256" key="4">
    <source>
        <dbReference type="SAM" id="Phobius"/>
    </source>
</evidence>
<dbReference type="InterPro" id="IPR032675">
    <property type="entry name" value="LRR_dom_sf"/>
</dbReference>
<dbReference type="PANTHER" id="PTHR24113:SF12">
    <property type="entry name" value="RAN GTPASE-ACTIVATING PROTEIN 1"/>
    <property type="match status" value="1"/>
</dbReference>
<dbReference type="GO" id="GO:0048471">
    <property type="term" value="C:perinuclear region of cytoplasm"/>
    <property type="evidence" value="ECO:0007669"/>
    <property type="project" value="TreeGrafter"/>
</dbReference>
<gene>
    <name evidence="5" type="ORF">PBAH0796_LOCUS7767</name>
</gene>
<dbReference type="InterPro" id="IPR001611">
    <property type="entry name" value="Leu-rich_rpt"/>
</dbReference>
<protein>
    <submittedName>
        <fullName evidence="5">Uncharacterized protein</fullName>
    </submittedName>
</protein>
<organism evidence="5">
    <name type="scientific">Pyrodinium bahamense</name>
    <dbReference type="NCBI Taxonomy" id="73915"/>
    <lineage>
        <taxon>Eukaryota</taxon>
        <taxon>Sar</taxon>
        <taxon>Alveolata</taxon>
        <taxon>Dinophyceae</taxon>
        <taxon>Gonyaulacales</taxon>
        <taxon>Pyrocystaceae</taxon>
        <taxon>Pyrodinium</taxon>
    </lineage>
</organism>
<keyword evidence="3" id="KW-0677">Repeat</keyword>
<dbReference type="GO" id="GO:0005829">
    <property type="term" value="C:cytosol"/>
    <property type="evidence" value="ECO:0007669"/>
    <property type="project" value="TreeGrafter"/>
</dbReference>
<keyword evidence="4" id="KW-0812">Transmembrane</keyword>
<dbReference type="SMART" id="SM00368">
    <property type="entry name" value="LRR_RI"/>
    <property type="match status" value="3"/>
</dbReference>
<dbReference type="GO" id="GO:0005096">
    <property type="term" value="F:GTPase activator activity"/>
    <property type="evidence" value="ECO:0007669"/>
    <property type="project" value="UniProtKB-KW"/>
</dbReference>
<name>A0A7S0A3Y1_9DINO</name>
<evidence type="ECO:0000256" key="1">
    <source>
        <dbReference type="ARBA" id="ARBA00022468"/>
    </source>
</evidence>
<keyword evidence="4" id="KW-1133">Transmembrane helix</keyword>
<keyword evidence="1" id="KW-0343">GTPase activation</keyword>
<evidence type="ECO:0000256" key="2">
    <source>
        <dbReference type="ARBA" id="ARBA00022614"/>
    </source>
</evidence>
<evidence type="ECO:0000256" key="3">
    <source>
        <dbReference type="ARBA" id="ARBA00022737"/>
    </source>
</evidence>
<accession>A0A7S0A3Y1</accession>
<keyword evidence="2" id="KW-0433">Leucine-rich repeat</keyword>
<dbReference type="AlphaFoldDB" id="A0A7S0A3Y1"/>
<dbReference type="GO" id="GO:0005634">
    <property type="term" value="C:nucleus"/>
    <property type="evidence" value="ECO:0007669"/>
    <property type="project" value="TreeGrafter"/>
</dbReference>
<dbReference type="GO" id="GO:0031267">
    <property type="term" value="F:small GTPase binding"/>
    <property type="evidence" value="ECO:0007669"/>
    <property type="project" value="TreeGrafter"/>
</dbReference>
<keyword evidence="4" id="KW-0472">Membrane</keyword>
<proteinExistence type="predicted"/>
<dbReference type="PANTHER" id="PTHR24113">
    <property type="entry name" value="RAN GTPASE-ACTIVATING PROTEIN 1"/>
    <property type="match status" value="1"/>
</dbReference>
<reference evidence="5" key="1">
    <citation type="submission" date="2021-01" db="EMBL/GenBank/DDBJ databases">
        <authorList>
            <person name="Corre E."/>
            <person name="Pelletier E."/>
            <person name="Niang G."/>
            <person name="Scheremetjew M."/>
            <person name="Finn R."/>
            <person name="Kale V."/>
            <person name="Holt S."/>
            <person name="Cochrane G."/>
            <person name="Meng A."/>
            <person name="Brown T."/>
            <person name="Cohen L."/>
        </authorList>
    </citation>
    <scope>NUCLEOTIDE SEQUENCE</scope>
    <source>
        <strain evidence="5">Pbaha01</strain>
    </source>
</reference>
<dbReference type="GO" id="GO:0006913">
    <property type="term" value="P:nucleocytoplasmic transport"/>
    <property type="evidence" value="ECO:0007669"/>
    <property type="project" value="TreeGrafter"/>
</dbReference>
<dbReference type="InterPro" id="IPR027038">
    <property type="entry name" value="RanGap"/>
</dbReference>